<dbReference type="EMBL" id="JANPWB010000015">
    <property type="protein sequence ID" value="KAJ1090740.1"/>
    <property type="molecule type" value="Genomic_DNA"/>
</dbReference>
<protein>
    <submittedName>
        <fullName evidence="1">Uncharacterized protein</fullName>
    </submittedName>
</protein>
<comment type="caution">
    <text evidence="1">The sequence shown here is derived from an EMBL/GenBank/DDBJ whole genome shotgun (WGS) entry which is preliminary data.</text>
</comment>
<organism evidence="1 2">
    <name type="scientific">Pleurodeles waltl</name>
    <name type="common">Iberian ribbed newt</name>
    <dbReference type="NCBI Taxonomy" id="8319"/>
    <lineage>
        <taxon>Eukaryota</taxon>
        <taxon>Metazoa</taxon>
        <taxon>Chordata</taxon>
        <taxon>Craniata</taxon>
        <taxon>Vertebrata</taxon>
        <taxon>Euteleostomi</taxon>
        <taxon>Amphibia</taxon>
        <taxon>Batrachia</taxon>
        <taxon>Caudata</taxon>
        <taxon>Salamandroidea</taxon>
        <taxon>Salamandridae</taxon>
        <taxon>Pleurodelinae</taxon>
        <taxon>Pleurodeles</taxon>
    </lineage>
</organism>
<sequence>MTFIGLLREFRIDTNLMSLVPLGAMRAGHSKELSDPLMSHEAGNDGARPCSTVLVLQTHVVHSMEFQGGVNSEIHEPRESFAEEG</sequence>
<name>A0AAV7LT58_PLEWA</name>
<gene>
    <name evidence="1" type="ORF">NDU88_003869</name>
</gene>
<reference evidence="1" key="1">
    <citation type="journal article" date="2022" name="bioRxiv">
        <title>Sequencing and chromosome-scale assembly of the giantPleurodeles waltlgenome.</title>
        <authorList>
            <person name="Brown T."/>
            <person name="Elewa A."/>
            <person name="Iarovenko S."/>
            <person name="Subramanian E."/>
            <person name="Araus A.J."/>
            <person name="Petzold A."/>
            <person name="Susuki M."/>
            <person name="Suzuki K.-i.T."/>
            <person name="Hayashi T."/>
            <person name="Toyoda A."/>
            <person name="Oliveira C."/>
            <person name="Osipova E."/>
            <person name="Leigh N.D."/>
            <person name="Simon A."/>
            <person name="Yun M.H."/>
        </authorList>
    </citation>
    <scope>NUCLEOTIDE SEQUENCE</scope>
    <source>
        <strain evidence="1">20211129_DDA</strain>
        <tissue evidence="1">Liver</tissue>
    </source>
</reference>
<keyword evidence="2" id="KW-1185">Reference proteome</keyword>
<dbReference type="Proteomes" id="UP001066276">
    <property type="component" value="Chromosome 11"/>
</dbReference>
<evidence type="ECO:0000313" key="2">
    <source>
        <dbReference type="Proteomes" id="UP001066276"/>
    </source>
</evidence>
<proteinExistence type="predicted"/>
<accession>A0AAV7LT58</accession>
<dbReference type="AlphaFoldDB" id="A0AAV7LT58"/>
<evidence type="ECO:0000313" key="1">
    <source>
        <dbReference type="EMBL" id="KAJ1090740.1"/>
    </source>
</evidence>